<keyword evidence="3" id="KW-1185">Reference proteome</keyword>
<protein>
    <submittedName>
        <fullName evidence="2">Uncharacterized protein</fullName>
    </submittedName>
</protein>
<evidence type="ECO:0000313" key="3">
    <source>
        <dbReference type="Proteomes" id="UP001197093"/>
    </source>
</evidence>
<feature type="chain" id="PRO_5041984108" evidence="1">
    <location>
        <begin position="22"/>
        <end position="117"/>
    </location>
</feature>
<sequence>MYNLKLFLLAVVTLFALGAIADVTGKFNIVSKYKYEKVGKDGKKTIEEQRNPVAYQKSGLKSDKTLDRMSKGEFKCSKGRAGSIYNVEATVVFDSKDKSNAANTRAKQIINSHANDE</sequence>
<proteinExistence type="predicted"/>
<keyword evidence="1" id="KW-0732">Signal</keyword>
<feature type="signal peptide" evidence="1">
    <location>
        <begin position="1"/>
        <end position="21"/>
    </location>
</feature>
<comment type="caution">
    <text evidence="2">The sequence shown here is derived from an EMBL/GenBank/DDBJ whole genome shotgun (WGS) entry which is preliminary data.</text>
</comment>
<accession>A0AAD4ESY6</accession>
<gene>
    <name evidence="2" type="ORF">NEMBOFW57_009380</name>
</gene>
<organism evidence="2 3">
    <name type="scientific">Staphylotrichum longicolle</name>
    <dbReference type="NCBI Taxonomy" id="669026"/>
    <lineage>
        <taxon>Eukaryota</taxon>
        <taxon>Fungi</taxon>
        <taxon>Dikarya</taxon>
        <taxon>Ascomycota</taxon>
        <taxon>Pezizomycotina</taxon>
        <taxon>Sordariomycetes</taxon>
        <taxon>Sordariomycetidae</taxon>
        <taxon>Sordariales</taxon>
        <taxon>Chaetomiaceae</taxon>
        <taxon>Staphylotrichum</taxon>
    </lineage>
</organism>
<dbReference type="EMBL" id="JAHCVI010000005">
    <property type="protein sequence ID" value="KAG7284768.1"/>
    <property type="molecule type" value="Genomic_DNA"/>
</dbReference>
<dbReference type="Proteomes" id="UP001197093">
    <property type="component" value="Unassembled WGS sequence"/>
</dbReference>
<dbReference type="AlphaFoldDB" id="A0AAD4ESY6"/>
<reference evidence="2" key="1">
    <citation type="submission" date="2023-02" db="EMBL/GenBank/DDBJ databases">
        <authorList>
            <person name="Palmer J.M."/>
        </authorList>
    </citation>
    <scope>NUCLEOTIDE SEQUENCE</scope>
    <source>
        <strain evidence="2">FW57</strain>
    </source>
</reference>
<evidence type="ECO:0000256" key="1">
    <source>
        <dbReference type="SAM" id="SignalP"/>
    </source>
</evidence>
<name>A0AAD4ESY6_9PEZI</name>
<evidence type="ECO:0000313" key="2">
    <source>
        <dbReference type="EMBL" id="KAG7284768.1"/>
    </source>
</evidence>